<feature type="transmembrane region" description="Helical" evidence="10">
    <location>
        <begin position="310"/>
        <end position="330"/>
    </location>
</feature>
<evidence type="ECO:0000313" key="13">
    <source>
        <dbReference type="Proteomes" id="UP000197215"/>
    </source>
</evidence>
<dbReference type="PROSITE" id="PS00874">
    <property type="entry name" value="T2SP_F"/>
    <property type="match status" value="1"/>
</dbReference>
<dbReference type="OrthoDB" id="9805682at2"/>
<comment type="subcellular location">
    <subcellularLocation>
        <location evidence="1 9">Cell inner membrane</location>
        <topology evidence="1 9">Multi-pass membrane protein</topology>
    </subcellularLocation>
</comment>
<evidence type="ECO:0000256" key="7">
    <source>
        <dbReference type="ARBA" id="ARBA00022989"/>
    </source>
</evidence>
<dbReference type="Gene3D" id="1.20.81.30">
    <property type="entry name" value="Type II secretion system (T2SS), domain F"/>
    <property type="match status" value="2"/>
</dbReference>
<dbReference type="GO" id="GO:0005886">
    <property type="term" value="C:plasma membrane"/>
    <property type="evidence" value="ECO:0007669"/>
    <property type="project" value="UniProtKB-SubCell"/>
</dbReference>
<dbReference type="InterPro" id="IPR042094">
    <property type="entry name" value="T2SS_GspF_sf"/>
</dbReference>
<comment type="similarity">
    <text evidence="2 9">Belongs to the GSP F family.</text>
</comment>
<evidence type="ECO:0000256" key="1">
    <source>
        <dbReference type="ARBA" id="ARBA00004429"/>
    </source>
</evidence>
<keyword evidence="7 10" id="KW-1133">Transmembrane helix</keyword>
<evidence type="ECO:0000256" key="6">
    <source>
        <dbReference type="ARBA" id="ARBA00022692"/>
    </source>
</evidence>
<evidence type="ECO:0000256" key="10">
    <source>
        <dbReference type="SAM" id="Phobius"/>
    </source>
</evidence>
<protein>
    <submittedName>
        <fullName evidence="12">Type IV pilus assembly protein PilC</fullName>
    </submittedName>
</protein>
<dbReference type="PANTHER" id="PTHR30012">
    <property type="entry name" value="GENERAL SECRETION PATHWAY PROTEIN"/>
    <property type="match status" value="1"/>
</dbReference>
<evidence type="ECO:0000256" key="8">
    <source>
        <dbReference type="ARBA" id="ARBA00023136"/>
    </source>
</evidence>
<feature type="domain" description="Type II secretion system protein GspF" evidence="11">
    <location>
        <begin position="14"/>
        <end position="122"/>
    </location>
</feature>
<accession>A0A212T9S9</accession>
<keyword evidence="5" id="KW-0997">Cell inner membrane</keyword>
<keyword evidence="3 9" id="KW-0813">Transport</keyword>
<dbReference type="EMBL" id="FYEX01000001">
    <property type="protein sequence ID" value="SNC62586.1"/>
    <property type="molecule type" value="Genomic_DNA"/>
</dbReference>
<keyword evidence="4" id="KW-1003">Cell membrane</keyword>
<reference evidence="12 13" key="1">
    <citation type="submission" date="2017-06" db="EMBL/GenBank/DDBJ databases">
        <authorList>
            <person name="Kim H.J."/>
            <person name="Triplett B.A."/>
        </authorList>
    </citation>
    <scope>NUCLEOTIDE SEQUENCE [LARGE SCALE GENOMIC DNA]</scope>
    <source>
        <strain evidence="12 13">MWH-VicM1</strain>
    </source>
</reference>
<dbReference type="InterPro" id="IPR003004">
    <property type="entry name" value="GspF/PilC"/>
</dbReference>
<evidence type="ECO:0000259" key="11">
    <source>
        <dbReference type="Pfam" id="PF00482"/>
    </source>
</evidence>
<dbReference type="GO" id="GO:0015628">
    <property type="term" value="P:protein secretion by the type II secretion system"/>
    <property type="evidence" value="ECO:0007669"/>
    <property type="project" value="TreeGrafter"/>
</dbReference>
<dbReference type="PRINTS" id="PR00812">
    <property type="entry name" value="BCTERIALGSPF"/>
</dbReference>
<evidence type="ECO:0000256" key="3">
    <source>
        <dbReference type="ARBA" id="ARBA00022448"/>
    </source>
</evidence>
<dbReference type="InterPro" id="IPR001992">
    <property type="entry name" value="T2SS_GspF/T4SS_PilC_CS"/>
</dbReference>
<evidence type="ECO:0000313" key="12">
    <source>
        <dbReference type="EMBL" id="SNC62586.1"/>
    </source>
</evidence>
<sequence>MKQLNLAEQLIISKQFSTLLDAGLPLLDAINLMQMSDIANELKKGHSLSQSFMQLGFDMFCIGLIHTGEMSGSLTNSFKQIETYLNKKIEINRKVKKALHYPTIVLLISCAILWAMLIWVIPSFEQMFANFQAELPTPTLILIASSHWFKEFWMPMGLAVIFSLFIFFQIWQRYLPFQKKIDFLLCRLPIAGPIRKASLLTQWSKNISTLLASGMPILDSIRQTALISNDWVTFQLCSDVDGLLSQGWSLSDSLAKLKATGYFLNKAQLQLINVGESSGQLCSMLDLISNQASCQLDELVDGLTQSLEPILMIIMGLIIGTLVISLYLPIFQMGQIL</sequence>
<name>A0A212T9S9_9BURK</name>
<dbReference type="Proteomes" id="UP000197215">
    <property type="component" value="Unassembled WGS sequence"/>
</dbReference>
<proteinExistence type="inferred from homology"/>
<evidence type="ECO:0000256" key="5">
    <source>
        <dbReference type="ARBA" id="ARBA00022519"/>
    </source>
</evidence>
<evidence type="ECO:0000256" key="2">
    <source>
        <dbReference type="ARBA" id="ARBA00005745"/>
    </source>
</evidence>
<dbReference type="AlphaFoldDB" id="A0A212T9S9"/>
<feature type="transmembrane region" description="Helical" evidence="10">
    <location>
        <begin position="98"/>
        <end position="121"/>
    </location>
</feature>
<dbReference type="InterPro" id="IPR018076">
    <property type="entry name" value="T2SS_GspF_dom"/>
</dbReference>
<dbReference type="Pfam" id="PF00482">
    <property type="entry name" value="T2SSF"/>
    <property type="match status" value="2"/>
</dbReference>
<feature type="domain" description="Type II secretion system protein GspF" evidence="11">
    <location>
        <begin position="204"/>
        <end position="329"/>
    </location>
</feature>
<organism evidence="12 13">
    <name type="scientific">Polynucleobacter victoriensis</name>
    <dbReference type="NCBI Taxonomy" id="2049319"/>
    <lineage>
        <taxon>Bacteria</taxon>
        <taxon>Pseudomonadati</taxon>
        <taxon>Pseudomonadota</taxon>
        <taxon>Betaproteobacteria</taxon>
        <taxon>Burkholderiales</taxon>
        <taxon>Burkholderiaceae</taxon>
        <taxon>Polynucleobacter</taxon>
    </lineage>
</organism>
<keyword evidence="8 10" id="KW-0472">Membrane</keyword>
<keyword evidence="6 9" id="KW-0812">Transmembrane</keyword>
<dbReference type="RefSeq" id="WP_088812585.1">
    <property type="nucleotide sequence ID" value="NZ_FYEX01000001.1"/>
</dbReference>
<evidence type="ECO:0000256" key="9">
    <source>
        <dbReference type="RuleBase" id="RU003923"/>
    </source>
</evidence>
<evidence type="ECO:0000256" key="4">
    <source>
        <dbReference type="ARBA" id="ARBA00022475"/>
    </source>
</evidence>
<keyword evidence="13" id="KW-1185">Reference proteome</keyword>
<gene>
    <name evidence="12" type="ORF">SAMN06295916_0707</name>
</gene>
<feature type="transmembrane region" description="Helical" evidence="10">
    <location>
        <begin position="152"/>
        <end position="171"/>
    </location>
</feature>
<dbReference type="PANTHER" id="PTHR30012:SF7">
    <property type="entry name" value="PROTEIN TRANSPORT PROTEIN HOFC HOMOLOG"/>
    <property type="match status" value="1"/>
</dbReference>